<protein>
    <submittedName>
        <fullName evidence="2">Uncharacterized protein</fullName>
    </submittedName>
</protein>
<organism evidence="2 3">
    <name type="scientific">Plakobranchus ocellatus</name>
    <dbReference type="NCBI Taxonomy" id="259542"/>
    <lineage>
        <taxon>Eukaryota</taxon>
        <taxon>Metazoa</taxon>
        <taxon>Spiralia</taxon>
        <taxon>Lophotrochozoa</taxon>
        <taxon>Mollusca</taxon>
        <taxon>Gastropoda</taxon>
        <taxon>Heterobranchia</taxon>
        <taxon>Euthyneura</taxon>
        <taxon>Panpulmonata</taxon>
        <taxon>Sacoglossa</taxon>
        <taxon>Placobranchoidea</taxon>
        <taxon>Plakobranchidae</taxon>
        <taxon>Plakobranchus</taxon>
    </lineage>
</organism>
<keyword evidence="3" id="KW-1185">Reference proteome</keyword>
<dbReference type="AlphaFoldDB" id="A0AAV4CXL4"/>
<comment type="caution">
    <text evidence="2">The sequence shown here is derived from an EMBL/GenBank/DDBJ whole genome shotgun (WGS) entry which is preliminary data.</text>
</comment>
<feature type="region of interest" description="Disordered" evidence="1">
    <location>
        <begin position="31"/>
        <end position="56"/>
    </location>
</feature>
<gene>
    <name evidence="2" type="ORF">PoB_006315200</name>
</gene>
<proteinExistence type="predicted"/>
<sequence>MVPKHPCPKLMNNAHVKRELDRDHIASPKQCDLRLWGPPSGQGASGGTHIRDRRLPADLRVDSRNRLEGPNHEGRAKAKLLHYYAYEPSAFHRHKRGLFAPLPSNLPKEHQRVLNSQSSQAHRRGYTIRSFKALITQSFKDVPDSIVALITQSFKDVPDSIEALITQSFKDVPDSIEALITQSFKDVPDSSSQHSVF</sequence>
<accession>A0AAV4CXL4</accession>
<name>A0AAV4CXL4_9GAST</name>
<evidence type="ECO:0000313" key="3">
    <source>
        <dbReference type="Proteomes" id="UP000735302"/>
    </source>
</evidence>
<dbReference type="EMBL" id="BLXT01007118">
    <property type="protein sequence ID" value="GFO36647.1"/>
    <property type="molecule type" value="Genomic_DNA"/>
</dbReference>
<evidence type="ECO:0000313" key="2">
    <source>
        <dbReference type="EMBL" id="GFO36647.1"/>
    </source>
</evidence>
<reference evidence="2 3" key="1">
    <citation type="journal article" date="2021" name="Elife">
        <title>Chloroplast acquisition without the gene transfer in kleptoplastic sea slugs, Plakobranchus ocellatus.</title>
        <authorList>
            <person name="Maeda T."/>
            <person name="Takahashi S."/>
            <person name="Yoshida T."/>
            <person name="Shimamura S."/>
            <person name="Takaki Y."/>
            <person name="Nagai Y."/>
            <person name="Toyoda A."/>
            <person name="Suzuki Y."/>
            <person name="Arimoto A."/>
            <person name="Ishii H."/>
            <person name="Satoh N."/>
            <person name="Nishiyama T."/>
            <person name="Hasebe M."/>
            <person name="Maruyama T."/>
            <person name="Minagawa J."/>
            <person name="Obokata J."/>
            <person name="Shigenobu S."/>
        </authorList>
    </citation>
    <scope>NUCLEOTIDE SEQUENCE [LARGE SCALE GENOMIC DNA]</scope>
</reference>
<dbReference type="Proteomes" id="UP000735302">
    <property type="component" value="Unassembled WGS sequence"/>
</dbReference>
<evidence type="ECO:0000256" key="1">
    <source>
        <dbReference type="SAM" id="MobiDB-lite"/>
    </source>
</evidence>